<dbReference type="GeneID" id="38339326"/>
<sequence>MVIFSYVVLLIVVLMSIAFFTLLERKVLGYIHLRKGPNKTGFLGVFQPFSDVIKLFGKEMNMMKFMNVFLYLFVPVLSLVLMLLFWVLFVWKTNQIEMEYGLLYFLCISSLGVYVILGGGWASNSKYALLGSFRGLAQVISYEVSLAVILMSVVYLMSSYNLLKLVGFQEEYWMIWGMVSLFLMWLISCLAETNRSPFDLSEGESELVSGFNIEYGGYGFAFLFMSEYGNIIFMSMVSSLMFFGSAGTMGINMLFMMYLFLLVRGTLVRFRYDVLMMMAWKLILPVSITIFFFVFMLKGVYYSFIWVKISKTFSFIFFMLSKYMLMLYS</sequence>
<comment type="subcellular location">
    <subcellularLocation>
        <location evidence="10">Mitochondrion inner membrane</location>
        <topology evidence="10">Multi-pass membrane protein</topology>
    </subcellularLocation>
    <subcellularLocation>
        <location evidence="2">Mitochondrion membrane</location>
        <topology evidence="2">Multi-pass membrane protein</topology>
    </subcellularLocation>
</comment>
<evidence type="ECO:0000256" key="12">
    <source>
        <dbReference type="SAM" id="Phobius"/>
    </source>
</evidence>
<dbReference type="Pfam" id="PF00146">
    <property type="entry name" value="NADHdh"/>
    <property type="match status" value="1"/>
</dbReference>
<organism evidence="13">
    <name type="scientific">Ornithodoros hermsi</name>
    <dbReference type="NCBI Taxonomy" id="303297"/>
    <lineage>
        <taxon>Eukaryota</taxon>
        <taxon>Metazoa</taxon>
        <taxon>Ecdysozoa</taxon>
        <taxon>Arthropoda</taxon>
        <taxon>Chelicerata</taxon>
        <taxon>Arachnida</taxon>
        <taxon>Acari</taxon>
        <taxon>Parasitiformes</taxon>
        <taxon>Ixodida</taxon>
        <taxon>Ixodoidea</taxon>
        <taxon>Argasidae</taxon>
        <taxon>Ornithodorinae</taxon>
        <taxon>Ornithodoros</taxon>
    </lineage>
</organism>
<comment type="function">
    <text evidence="1">Core subunit of the mitochondrial membrane respiratory chain NADH dehydrogenase (Complex I) that is believed to belong to the minimal assembly required for catalysis. Complex I functions in the transfer of electrons from NADH to the respiratory chain. The immediate electron acceptor for the enzyme is believed to be ubiquinone.</text>
</comment>
<evidence type="ECO:0000256" key="10">
    <source>
        <dbReference type="RuleBase" id="RU000471"/>
    </source>
</evidence>
<dbReference type="InterPro" id="IPR001694">
    <property type="entry name" value="NADH_UbQ_OxRdtase_su1/FPO"/>
</dbReference>
<keyword evidence="7 12" id="KW-1133">Transmembrane helix</keyword>
<keyword evidence="6 10" id="KW-0812">Transmembrane</keyword>
<dbReference type="GO" id="GO:0003954">
    <property type="term" value="F:NADH dehydrogenase activity"/>
    <property type="evidence" value="ECO:0007669"/>
    <property type="project" value="TreeGrafter"/>
</dbReference>
<evidence type="ECO:0000256" key="5">
    <source>
        <dbReference type="ARBA" id="ARBA00022448"/>
    </source>
</evidence>
<evidence type="ECO:0000256" key="6">
    <source>
        <dbReference type="ARBA" id="ARBA00022692"/>
    </source>
</evidence>
<feature type="transmembrane region" description="Helical" evidence="12">
    <location>
        <begin position="172"/>
        <end position="191"/>
    </location>
</feature>
<proteinExistence type="inferred from homology"/>
<keyword evidence="11 13" id="KW-0496">Mitochondrion</keyword>
<feature type="transmembrane region" description="Helical" evidence="12">
    <location>
        <begin position="215"/>
        <end position="234"/>
    </location>
</feature>
<keyword evidence="5" id="KW-0813">Transport</keyword>
<feature type="transmembrane region" description="Helical" evidence="12">
    <location>
        <begin position="240"/>
        <end position="262"/>
    </location>
</feature>
<feature type="transmembrane region" description="Helical" evidence="12">
    <location>
        <begin position="274"/>
        <end position="295"/>
    </location>
</feature>
<dbReference type="PANTHER" id="PTHR11432">
    <property type="entry name" value="NADH DEHYDROGENASE SUBUNIT 1"/>
    <property type="match status" value="1"/>
</dbReference>
<evidence type="ECO:0000256" key="7">
    <source>
        <dbReference type="ARBA" id="ARBA00022989"/>
    </source>
</evidence>
<keyword evidence="10" id="KW-0520">NAD</keyword>
<dbReference type="GO" id="GO:0009060">
    <property type="term" value="P:aerobic respiration"/>
    <property type="evidence" value="ECO:0007669"/>
    <property type="project" value="TreeGrafter"/>
</dbReference>
<evidence type="ECO:0000256" key="11">
    <source>
        <dbReference type="RuleBase" id="RU000473"/>
    </source>
</evidence>
<evidence type="ECO:0000256" key="8">
    <source>
        <dbReference type="ARBA" id="ARBA00023075"/>
    </source>
</evidence>
<dbReference type="EMBL" id="MF818032">
    <property type="protein sequence ID" value="AYN50649.1"/>
    <property type="molecule type" value="Genomic_DNA"/>
</dbReference>
<feature type="transmembrane region" description="Helical" evidence="12">
    <location>
        <begin position="103"/>
        <end position="123"/>
    </location>
</feature>
<dbReference type="EC" id="7.1.1.2" evidence="11"/>
<dbReference type="PROSITE" id="PS00668">
    <property type="entry name" value="COMPLEX1_ND1_2"/>
    <property type="match status" value="1"/>
</dbReference>
<comment type="catalytic activity">
    <reaction evidence="11">
        <text>a ubiquinone + NADH + 5 H(+)(in) = a ubiquinol + NAD(+) + 4 H(+)(out)</text>
        <dbReference type="Rhea" id="RHEA:29091"/>
        <dbReference type="Rhea" id="RHEA-COMP:9565"/>
        <dbReference type="Rhea" id="RHEA-COMP:9566"/>
        <dbReference type="ChEBI" id="CHEBI:15378"/>
        <dbReference type="ChEBI" id="CHEBI:16389"/>
        <dbReference type="ChEBI" id="CHEBI:17976"/>
        <dbReference type="ChEBI" id="CHEBI:57540"/>
        <dbReference type="ChEBI" id="CHEBI:57945"/>
        <dbReference type="EC" id="7.1.1.2"/>
    </reaction>
</comment>
<evidence type="ECO:0000256" key="2">
    <source>
        <dbReference type="ARBA" id="ARBA00004225"/>
    </source>
</evidence>
<evidence type="ECO:0000256" key="1">
    <source>
        <dbReference type="ARBA" id="ARBA00003257"/>
    </source>
</evidence>
<evidence type="ECO:0000256" key="3">
    <source>
        <dbReference type="ARBA" id="ARBA00010535"/>
    </source>
</evidence>
<reference evidence="13" key="1">
    <citation type="journal article" date="2019" name="Ticks Tick Borne Dis.">
        <title>Argasid and ixodid systematics: Implications for soft tick evolution and systematics, with a new argasid species list.</title>
        <authorList>
            <person name="Mans B.J."/>
            <person name="Featherston J."/>
            <person name="Kvas M."/>
            <person name="Pillay K.A."/>
            <person name="de Klerk D.G."/>
            <person name="Pienaar R."/>
            <person name="de Castro M.H."/>
            <person name="Schwan T.G."/>
            <person name="Lopez J.E."/>
            <person name="Teel P."/>
            <person name="Perez de Leon A.A."/>
            <person name="Sonenshine D.E."/>
            <person name="Egekwu N.I."/>
            <person name="Bakkes D.K."/>
            <person name="Heyne H."/>
            <person name="Kanduma E.G."/>
            <person name="Nyangiwe N."/>
            <person name="Bouattour A."/>
            <person name="Latif A.A."/>
        </authorList>
    </citation>
    <scope>NUCLEOTIDE SEQUENCE</scope>
</reference>
<feature type="transmembrane region" description="Helical" evidence="12">
    <location>
        <begin position="135"/>
        <end position="157"/>
    </location>
</feature>
<dbReference type="AlphaFoldDB" id="A0A3G2K034"/>
<feature type="transmembrane region" description="Helical" evidence="12">
    <location>
        <begin position="68"/>
        <end position="91"/>
    </location>
</feature>
<accession>A0A3G2K034</accession>
<gene>
    <name evidence="13" type="primary">ND1</name>
</gene>
<dbReference type="CTD" id="4535"/>
<dbReference type="InterPro" id="IPR018086">
    <property type="entry name" value="NADH_UbQ_OxRdtase_su1_CS"/>
</dbReference>
<comment type="similarity">
    <text evidence="3 10">Belongs to the complex I subunit 1 family.</text>
</comment>
<dbReference type="RefSeq" id="YP_009536371.1">
    <property type="nucleotide sequence ID" value="NC_039832.1"/>
</dbReference>
<keyword evidence="9 12" id="KW-0472">Membrane</keyword>
<dbReference type="PANTHER" id="PTHR11432:SF3">
    <property type="entry name" value="NADH-UBIQUINONE OXIDOREDUCTASE CHAIN 1"/>
    <property type="match status" value="1"/>
</dbReference>
<geneLocation type="mitochondrion" evidence="13"/>
<evidence type="ECO:0000313" key="13">
    <source>
        <dbReference type="EMBL" id="AYN50649.1"/>
    </source>
</evidence>
<dbReference type="GO" id="GO:0005743">
    <property type="term" value="C:mitochondrial inner membrane"/>
    <property type="evidence" value="ECO:0007669"/>
    <property type="project" value="UniProtKB-SubCell"/>
</dbReference>
<dbReference type="HAMAP" id="MF_01350">
    <property type="entry name" value="NDH1_NuoH"/>
    <property type="match status" value="1"/>
</dbReference>
<feature type="transmembrane region" description="Helical" evidence="12">
    <location>
        <begin position="6"/>
        <end position="23"/>
    </location>
</feature>
<protein>
    <recommendedName>
        <fullName evidence="4 11">NADH-ubiquinone oxidoreductase chain 1</fullName>
        <ecNumber evidence="11">7.1.1.2</ecNumber>
    </recommendedName>
</protein>
<name>A0A3G2K034_9ACAR</name>
<evidence type="ECO:0000256" key="9">
    <source>
        <dbReference type="ARBA" id="ARBA00023136"/>
    </source>
</evidence>
<dbReference type="GO" id="GO:0008137">
    <property type="term" value="F:NADH dehydrogenase (ubiquinone) activity"/>
    <property type="evidence" value="ECO:0007669"/>
    <property type="project" value="UniProtKB-EC"/>
</dbReference>
<evidence type="ECO:0000256" key="4">
    <source>
        <dbReference type="ARBA" id="ARBA00021009"/>
    </source>
</evidence>
<keyword evidence="8 11" id="KW-0830">Ubiquinone</keyword>